<dbReference type="InterPro" id="IPR050149">
    <property type="entry name" value="Collagen_superfamily"/>
</dbReference>
<protein>
    <submittedName>
        <fullName evidence="2 3">Uncharacterized protein</fullName>
    </submittedName>
</protein>
<name>T1FPP0_HELRO</name>
<sequence>MTKIYNLLTMKKIFDSEVKMVQWLKTSGCTVKKMFQLKLVPTIIFFLILITGSNSQIICRDKTSDSGVPECVSGIYKDSLAKSCEVDFGRTAIDGDLSSLETTVALLEKMVDYLEFYLNSNLTVEYVKGEKGATGATGMFGDTGFTGLPGPKGRLGSTGAPGPIGTPGIPGQIGPRGSRGPSGSTGPIGTTGKRGPKGKAGARGMTGLTGATGVTGFTGMRGFFGINGQQPRQFLNLFGIFRAQPFVPVDE</sequence>
<organism evidence="3 4">
    <name type="scientific">Helobdella robusta</name>
    <name type="common">Californian leech</name>
    <dbReference type="NCBI Taxonomy" id="6412"/>
    <lineage>
        <taxon>Eukaryota</taxon>
        <taxon>Metazoa</taxon>
        <taxon>Spiralia</taxon>
        <taxon>Lophotrochozoa</taxon>
        <taxon>Annelida</taxon>
        <taxon>Clitellata</taxon>
        <taxon>Hirudinea</taxon>
        <taxon>Rhynchobdellida</taxon>
        <taxon>Glossiphoniidae</taxon>
        <taxon>Helobdella</taxon>
    </lineage>
</organism>
<dbReference type="EnsemblMetazoa" id="HelroT188133">
    <property type="protein sequence ID" value="HelroP188133"/>
    <property type="gene ID" value="HelroG188133"/>
</dbReference>
<dbReference type="STRING" id="6412.T1FPP0"/>
<evidence type="ECO:0000313" key="2">
    <source>
        <dbReference type="EMBL" id="ESO13145.1"/>
    </source>
</evidence>
<dbReference type="AlphaFoldDB" id="T1FPP0"/>
<proteinExistence type="predicted"/>
<reference evidence="2 4" key="2">
    <citation type="journal article" date="2013" name="Nature">
        <title>Insights into bilaterian evolution from three spiralian genomes.</title>
        <authorList>
            <person name="Simakov O."/>
            <person name="Marletaz F."/>
            <person name="Cho S.J."/>
            <person name="Edsinger-Gonzales E."/>
            <person name="Havlak P."/>
            <person name="Hellsten U."/>
            <person name="Kuo D.H."/>
            <person name="Larsson T."/>
            <person name="Lv J."/>
            <person name="Arendt D."/>
            <person name="Savage R."/>
            <person name="Osoegawa K."/>
            <person name="de Jong P."/>
            <person name="Grimwood J."/>
            <person name="Chapman J.A."/>
            <person name="Shapiro H."/>
            <person name="Aerts A."/>
            <person name="Otillar R.P."/>
            <person name="Terry A.Y."/>
            <person name="Boore J.L."/>
            <person name="Grigoriev I.V."/>
            <person name="Lindberg D.R."/>
            <person name="Seaver E.C."/>
            <person name="Weisblat D.A."/>
            <person name="Putnam N.H."/>
            <person name="Rokhsar D.S."/>
        </authorList>
    </citation>
    <scope>NUCLEOTIDE SEQUENCE</scope>
</reference>
<dbReference type="CTD" id="20210787"/>
<feature type="region of interest" description="Disordered" evidence="1">
    <location>
        <begin position="171"/>
        <end position="207"/>
    </location>
</feature>
<dbReference type="EMBL" id="KB095811">
    <property type="protein sequence ID" value="ESO13145.1"/>
    <property type="molecule type" value="Genomic_DNA"/>
</dbReference>
<dbReference type="HOGENOM" id="CLU_1108105_0_0_1"/>
<evidence type="ECO:0000256" key="1">
    <source>
        <dbReference type="SAM" id="MobiDB-lite"/>
    </source>
</evidence>
<dbReference type="PANTHER" id="PTHR24023:SF1095">
    <property type="entry name" value="EGF-LIKE DOMAIN-CONTAINING PROTEIN"/>
    <property type="match status" value="1"/>
</dbReference>
<dbReference type="Pfam" id="PF01391">
    <property type="entry name" value="Collagen"/>
    <property type="match status" value="1"/>
</dbReference>
<dbReference type="InParanoid" id="T1FPP0"/>
<reference evidence="3" key="3">
    <citation type="submission" date="2015-06" db="UniProtKB">
        <authorList>
            <consortium name="EnsemblMetazoa"/>
        </authorList>
    </citation>
    <scope>IDENTIFICATION</scope>
</reference>
<accession>T1FPP0</accession>
<dbReference type="eggNOG" id="KOG3544">
    <property type="taxonomic scope" value="Eukaryota"/>
</dbReference>
<feature type="compositionally biased region" description="Low complexity" evidence="1">
    <location>
        <begin position="171"/>
        <end position="193"/>
    </location>
</feature>
<dbReference type="RefSeq" id="XP_009009865.1">
    <property type="nucleotide sequence ID" value="XM_009011617.1"/>
</dbReference>
<evidence type="ECO:0000313" key="3">
    <source>
        <dbReference type="EnsemblMetazoa" id="HelroP188133"/>
    </source>
</evidence>
<dbReference type="EMBL" id="AMQM01000342">
    <property type="status" value="NOT_ANNOTATED_CDS"/>
    <property type="molecule type" value="Genomic_DNA"/>
</dbReference>
<dbReference type="GeneID" id="20210787"/>
<evidence type="ECO:0000313" key="4">
    <source>
        <dbReference type="Proteomes" id="UP000015101"/>
    </source>
</evidence>
<dbReference type="KEGG" id="hro:HELRODRAFT_188133"/>
<reference evidence="4" key="1">
    <citation type="submission" date="2012-12" db="EMBL/GenBank/DDBJ databases">
        <authorList>
            <person name="Hellsten U."/>
            <person name="Grimwood J."/>
            <person name="Chapman J.A."/>
            <person name="Shapiro H."/>
            <person name="Aerts A."/>
            <person name="Otillar R.P."/>
            <person name="Terry A.Y."/>
            <person name="Boore J.L."/>
            <person name="Simakov O."/>
            <person name="Marletaz F."/>
            <person name="Cho S.-J."/>
            <person name="Edsinger-Gonzales E."/>
            <person name="Havlak P."/>
            <person name="Kuo D.-H."/>
            <person name="Larsson T."/>
            <person name="Lv J."/>
            <person name="Arendt D."/>
            <person name="Savage R."/>
            <person name="Osoegawa K."/>
            <person name="de Jong P."/>
            <person name="Lindberg D.R."/>
            <person name="Seaver E.C."/>
            <person name="Weisblat D.A."/>
            <person name="Putnam N.H."/>
            <person name="Grigoriev I.V."/>
            <person name="Rokhsar D.S."/>
        </authorList>
    </citation>
    <scope>NUCLEOTIDE SEQUENCE</scope>
</reference>
<dbReference type="PANTHER" id="PTHR24023">
    <property type="entry name" value="COLLAGEN ALPHA"/>
    <property type="match status" value="1"/>
</dbReference>
<gene>
    <name evidence="3" type="primary">20210787</name>
    <name evidence="2" type="ORF">HELRODRAFT_188133</name>
</gene>
<dbReference type="OMA" id="HYNERSI"/>
<keyword evidence="4" id="KW-1185">Reference proteome</keyword>
<dbReference type="InterPro" id="IPR008160">
    <property type="entry name" value="Collagen"/>
</dbReference>
<dbReference type="Proteomes" id="UP000015101">
    <property type="component" value="Unassembled WGS sequence"/>
</dbReference>